<dbReference type="SUPFAM" id="SSF52540">
    <property type="entry name" value="P-loop containing nucleoside triphosphate hydrolases"/>
    <property type="match status" value="1"/>
</dbReference>
<dbReference type="AlphaFoldDB" id="A0A844Z9V0"/>
<sequence length="431" mass="48855">MIIDFSIANFRSFKREQTLSMNVENSRGRHQSNYSSVDAGRLDVLRSAAILGANASGKSNLLTALMALKWMVVSSGSRGEGKPILPYEPYRLSDTTREAPVVFEIEFIVPSGVRYRYEISYLETRVIEERLWSFAKRQRAMVFDRNADDSWETIRFGGTYKGGSRRLPFFANASYLSRAGNDASAPDTIREVYQYFKRLTLIGAGQHLMSSSSLTDSTKMKAVSEIICLADTGVSQVTRDQNENAPDIKLPEDMPEDLKVIIQEQNEIAYHFWIASENGELIEFEQDAMSDGTVRLLEVLPVILNAFEIGAILLFDEMDSHFHTHLLSLILRLFNDEEINSRGSQLIFTTHDTNVLDSEIMRRDQIWFVSKSEGESTLKSLDEYDKKYVRSDSPFESFYKDGRLGALPKFSYANVKETILKSLPKEIGSDA</sequence>
<dbReference type="Proteomes" id="UP000460290">
    <property type="component" value="Unassembled WGS sequence"/>
</dbReference>
<dbReference type="Gene3D" id="3.40.50.300">
    <property type="entry name" value="P-loop containing nucleotide triphosphate hydrolases"/>
    <property type="match status" value="1"/>
</dbReference>
<protein>
    <submittedName>
        <fullName evidence="2">AAA family ATPase</fullName>
    </submittedName>
</protein>
<organism evidence="2 3">
    <name type="scientific">Pontixanthobacter aestiaquae</name>
    <dbReference type="NCBI Taxonomy" id="1509367"/>
    <lineage>
        <taxon>Bacteria</taxon>
        <taxon>Pseudomonadati</taxon>
        <taxon>Pseudomonadota</taxon>
        <taxon>Alphaproteobacteria</taxon>
        <taxon>Sphingomonadales</taxon>
        <taxon>Erythrobacteraceae</taxon>
        <taxon>Pontixanthobacter</taxon>
    </lineage>
</organism>
<feature type="domain" description="ATPase AAA-type core" evidence="1">
    <location>
        <begin position="48"/>
        <end position="357"/>
    </location>
</feature>
<dbReference type="GO" id="GO:0005524">
    <property type="term" value="F:ATP binding"/>
    <property type="evidence" value="ECO:0007669"/>
    <property type="project" value="InterPro"/>
</dbReference>
<name>A0A844Z9V0_9SPHN</name>
<dbReference type="InterPro" id="IPR027417">
    <property type="entry name" value="P-loop_NTPase"/>
</dbReference>
<dbReference type="RefSeq" id="WP_160614114.1">
    <property type="nucleotide sequence ID" value="NZ_JAUFQM010000001.1"/>
</dbReference>
<gene>
    <name evidence="2" type="ORF">GRI35_10500</name>
</gene>
<evidence type="ECO:0000313" key="3">
    <source>
        <dbReference type="Proteomes" id="UP000460290"/>
    </source>
</evidence>
<dbReference type="PANTHER" id="PTHR40396">
    <property type="entry name" value="ATPASE-LIKE PROTEIN"/>
    <property type="match status" value="1"/>
</dbReference>
<evidence type="ECO:0000259" key="1">
    <source>
        <dbReference type="Pfam" id="PF13304"/>
    </source>
</evidence>
<dbReference type="PANTHER" id="PTHR40396:SF1">
    <property type="entry name" value="ATPASE AAA-TYPE CORE DOMAIN-CONTAINING PROTEIN"/>
    <property type="match status" value="1"/>
</dbReference>
<keyword evidence="3" id="KW-1185">Reference proteome</keyword>
<dbReference type="EMBL" id="WTYZ01000001">
    <property type="protein sequence ID" value="MXO83793.1"/>
    <property type="molecule type" value="Genomic_DNA"/>
</dbReference>
<dbReference type="OrthoDB" id="9809324at2"/>
<evidence type="ECO:0000313" key="2">
    <source>
        <dbReference type="EMBL" id="MXO83793.1"/>
    </source>
</evidence>
<dbReference type="GO" id="GO:0016887">
    <property type="term" value="F:ATP hydrolysis activity"/>
    <property type="evidence" value="ECO:0007669"/>
    <property type="project" value="InterPro"/>
</dbReference>
<accession>A0A844Z9V0</accession>
<proteinExistence type="predicted"/>
<comment type="caution">
    <text evidence="2">The sequence shown here is derived from an EMBL/GenBank/DDBJ whole genome shotgun (WGS) entry which is preliminary data.</text>
</comment>
<dbReference type="InterPro" id="IPR003959">
    <property type="entry name" value="ATPase_AAA_core"/>
</dbReference>
<dbReference type="Pfam" id="PF13304">
    <property type="entry name" value="AAA_21"/>
    <property type="match status" value="1"/>
</dbReference>
<reference evidence="2 3" key="1">
    <citation type="submission" date="2019-12" db="EMBL/GenBank/DDBJ databases">
        <title>Genomic-based taxomic classification of the family Erythrobacteraceae.</title>
        <authorList>
            <person name="Xu L."/>
        </authorList>
    </citation>
    <scope>NUCLEOTIDE SEQUENCE [LARGE SCALE GENOMIC DNA]</scope>
    <source>
        <strain evidence="2 3">KCTC 42006</strain>
    </source>
</reference>